<keyword evidence="1" id="KW-0812">Transmembrane</keyword>
<evidence type="ECO:0000313" key="3">
    <source>
        <dbReference type="Proteomes" id="UP000006461"/>
    </source>
</evidence>
<dbReference type="Proteomes" id="UP000006461">
    <property type="component" value="Chromosome"/>
</dbReference>
<dbReference type="HOGENOM" id="CLU_3170349_0_0_11"/>
<evidence type="ECO:0000256" key="1">
    <source>
        <dbReference type="SAM" id="Phobius"/>
    </source>
</evidence>
<protein>
    <submittedName>
        <fullName evidence="2">Uncharacterized protein</fullName>
    </submittedName>
</protein>
<proteinExistence type="predicted"/>
<dbReference type="EMBL" id="FO203431">
    <property type="protein sequence ID" value="CCH90627.1"/>
    <property type="molecule type" value="Genomic_DNA"/>
</dbReference>
<keyword evidence="1" id="KW-1133">Transmembrane helix</keyword>
<dbReference type="AlphaFoldDB" id="I4F4R4"/>
<keyword evidence="1" id="KW-0472">Membrane</keyword>
<dbReference type="STRING" id="477641.MODMU_5252"/>
<name>I4F4R4_MODI5</name>
<evidence type="ECO:0000313" key="2">
    <source>
        <dbReference type="EMBL" id="CCH90627.1"/>
    </source>
</evidence>
<organism evidence="2 3">
    <name type="scientific">Modestobacter italicus (strain DSM 44449 / CECT 9708 / BC 501)</name>
    <dbReference type="NCBI Taxonomy" id="2732864"/>
    <lineage>
        <taxon>Bacteria</taxon>
        <taxon>Bacillati</taxon>
        <taxon>Actinomycetota</taxon>
        <taxon>Actinomycetes</taxon>
        <taxon>Geodermatophilales</taxon>
        <taxon>Geodermatophilaceae</taxon>
        <taxon>Modestobacter</taxon>
    </lineage>
</organism>
<accession>I4F4R4</accession>
<sequence length="47" mass="5323">MSTPHRDDDDRAQRQVPRNRFRLIVISVVALVIVVAFGYMLLVGLNA</sequence>
<gene>
    <name evidence="2" type="ordered locus">MODMU_5252</name>
</gene>
<keyword evidence="3" id="KW-1185">Reference proteome</keyword>
<dbReference type="KEGG" id="mmar:MODMU_5252"/>
<feature type="transmembrane region" description="Helical" evidence="1">
    <location>
        <begin position="21"/>
        <end position="42"/>
    </location>
</feature>
<reference evidence="2 3" key="1">
    <citation type="journal article" date="2012" name="J. Bacteriol.">
        <title>Genome Sequence of Radiation-Resistant Modestobacter marinus Strain BC501, a Representative Actinobacterium That Thrives on Calcareous Stone Surfaces.</title>
        <authorList>
            <person name="Normand P."/>
            <person name="Gury J."/>
            <person name="Pujic P."/>
            <person name="Chouaia B."/>
            <person name="Crotti E."/>
            <person name="Brusetti L."/>
            <person name="Daffonchio D."/>
            <person name="Vacherie B."/>
            <person name="Barbe V."/>
            <person name="Medigue C."/>
            <person name="Calteau A."/>
            <person name="Ghodhbane-Gtari F."/>
            <person name="Essoussi I."/>
            <person name="Nouioui I."/>
            <person name="Abbassi-Ghozzi I."/>
            <person name="Gtari M."/>
        </authorList>
    </citation>
    <scope>NUCLEOTIDE SEQUENCE [LARGE SCALE GENOMIC DNA]</scope>
    <source>
        <strain evidence="3">BC 501</strain>
    </source>
</reference>